<accession>A0ABV0RWV8</accession>
<feature type="transmembrane region" description="Helical" evidence="6">
    <location>
        <begin position="104"/>
        <end position="126"/>
    </location>
</feature>
<keyword evidence="7" id="KW-0732">Signal</keyword>
<keyword evidence="9" id="KW-1185">Reference proteome</keyword>
<sequence>MFDVKWLTACVLAFSAVTHTVKVTERNGLGFLENVLHYYGENKSITTEKLEDLLLLISTRRSDNVTELTVEHLEEICPAVLTQVLLPSCPYVGPITVPAVDYSVWGYGFLAVTIINLASLLGLLLIPFTKKSYFPKVLSYFIGLAIGTLFSNAVLQLIPEVS</sequence>
<protein>
    <submittedName>
        <fullName evidence="8">Uncharacterized protein</fullName>
    </submittedName>
</protein>
<organism evidence="8 9">
    <name type="scientific">Xenoophorus captivus</name>
    <dbReference type="NCBI Taxonomy" id="1517983"/>
    <lineage>
        <taxon>Eukaryota</taxon>
        <taxon>Metazoa</taxon>
        <taxon>Chordata</taxon>
        <taxon>Craniata</taxon>
        <taxon>Vertebrata</taxon>
        <taxon>Euteleostomi</taxon>
        <taxon>Actinopterygii</taxon>
        <taxon>Neopterygii</taxon>
        <taxon>Teleostei</taxon>
        <taxon>Neoteleostei</taxon>
        <taxon>Acanthomorphata</taxon>
        <taxon>Ovalentaria</taxon>
        <taxon>Atherinomorphae</taxon>
        <taxon>Cyprinodontiformes</taxon>
        <taxon>Goodeidae</taxon>
        <taxon>Xenoophorus</taxon>
    </lineage>
</organism>
<comment type="subcellular location">
    <subcellularLocation>
        <location evidence="1">Membrane</location>
        <topology evidence="1">Multi-pass membrane protein</topology>
    </subcellularLocation>
</comment>
<dbReference type="InterPro" id="IPR050799">
    <property type="entry name" value="ZIP_Transporter"/>
</dbReference>
<keyword evidence="4 6" id="KW-1133">Transmembrane helix</keyword>
<evidence type="ECO:0000256" key="6">
    <source>
        <dbReference type="SAM" id="Phobius"/>
    </source>
</evidence>
<evidence type="ECO:0000256" key="7">
    <source>
        <dbReference type="SAM" id="SignalP"/>
    </source>
</evidence>
<feature type="signal peptide" evidence="7">
    <location>
        <begin position="1"/>
        <end position="20"/>
    </location>
</feature>
<feature type="chain" id="PRO_5047457707" evidence="7">
    <location>
        <begin position="21"/>
        <end position="162"/>
    </location>
</feature>
<evidence type="ECO:0000256" key="2">
    <source>
        <dbReference type="ARBA" id="ARBA00006939"/>
    </source>
</evidence>
<dbReference type="PANTHER" id="PTHR12191:SF2">
    <property type="entry name" value="METAL CATION SYMPORTER ZIP8"/>
    <property type="match status" value="1"/>
</dbReference>
<dbReference type="InterPro" id="IPR003689">
    <property type="entry name" value="ZIP"/>
</dbReference>
<gene>
    <name evidence="8" type="ORF">XENOCAPTIV_025412</name>
</gene>
<comment type="similarity">
    <text evidence="2">Belongs to the ZIP transporter (TC 2.A.5) family.</text>
</comment>
<evidence type="ECO:0000256" key="5">
    <source>
        <dbReference type="ARBA" id="ARBA00023136"/>
    </source>
</evidence>
<evidence type="ECO:0000256" key="1">
    <source>
        <dbReference type="ARBA" id="ARBA00004141"/>
    </source>
</evidence>
<evidence type="ECO:0000256" key="3">
    <source>
        <dbReference type="ARBA" id="ARBA00022692"/>
    </source>
</evidence>
<proteinExistence type="inferred from homology"/>
<reference evidence="8 9" key="1">
    <citation type="submission" date="2021-06" db="EMBL/GenBank/DDBJ databases">
        <authorList>
            <person name="Palmer J.M."/>
        </authorList>
    </citation>
    <scope>NUCLEOTIDE SEQUENCE [LARGE SCALE GENOMIC DNA]</scope>
    <source>
        <strain evidence="8 9">XC_2019</strain>
        <tissue evidence="8">Muscle</tissue>
    </source>
</reference>
<keyword evidence="5 6" id="KW-0472">Membrane</keyword>
<evidence type="ECO:0000256" key="4">
    <source>
        <dbReference type="ARBA" id="ARBA00022989"/>
    </source>
</evidence>
<name>A0ABV0RWV8_9TELE</name>
<dbReference type="Pfam" id="PF02535">
    <property type="entry name" value="Zip"/>
    <property type="match status" value="1"/>
</dbReference>
<evidence type="ECO:0000313" key="8">
    <source>
        <dbReference type="EMBL" id="MEQ2212112.1"/>
    </source>
</evidence>
<dbReference type="EMBL" id="JAHRIN010059428">
    <property type="protein sequence ID" value="MEQ2212112.1"/>
    <property type="molecule type" value="Genomic_DNA"/>
</dbReference>
<comment type="caution">
    <text evidence="8">The sequence shown here is derived from an EMBL/GenBank/DDBJ whole genome shotgun (WGS) entry which is preliminary data.</text>
</comment>
<evidence type="ECO:0000313" key="9">
    <source>
        <dbReference type="Proteomes" id="UP001434883"/>
    </source>
</evidence>
<dbReference type="PANTHER" id="PTHR12191">
    <property type="entry name" value="SOLUTE CARRIER FAMILY 39"/>
    <property type="match status" value="1"/>
</dbReference>
<keyword evidence="3 6" id="KW-0812">Transmembrane</keyword>
<feature type="transmembrane region" description="Helical" evidence="6">
    <location>
        <begin position="138"/>
        <end position="158"/>
    </location>
</feature>
<dbReference type="Proteomes" id="UP001434883">
    <property type="component" value="Unassembled WGS sequence"/>
</dbReference>